<accession>A0A3S0Y0Q2</accession>
<dbReference type="Gene3D" id="1.10.10.1400">
    <property type="entry name" value="Terminase, small subunit, N-terminal DNA-binding domain, HTH motif"/>
    <property type="match status" value="1"/>
</dbReference>
<organism evidence="3 4">
    <name type="scientific">Pectobacterium brasiliense</name>
    <dbReference type="NCBI Taxonomy" id="180957"/>
    <lineage>
        <taxon>Bacteria</taxon>
        <taxon>Pseudomonadati</taxon>
        <taxon>Pseudomonadota</taxon>
        <taxon>Gammaproteobacteria</taxon>
        <taxon>Enterobacterales</taxon>
        <taxon>Pectobacteriaceae</taxon>
        <taxon>Pectobacterium</taxon>
    </lineage>
</organism>
<evidence type="ECO:0000313" key="3">
    <source>
        <dbReference type="EMBL" id="QPK23434.1"/>
    </source>
</evidence>
<dbReference type="AlphaFoldDB" id="A0A3S0Y0Q2"/>
<evidence type="ECO:0000256" key="1">
    <source>
        <dbReference type="SAM" id="MobiDB-lite"/>
    </source>
</evidence>
<dbReference type="Pfam" id="PF03592">
    <property type="entry name" value="Terminase_2"/>
    <property type="match status" value="1"/>
</dbReference>
<dbReference type="Proteomes" id="UP000762586">
    <property type="component" value="Unassembled WGS sequence"/>
</dbReference>
<evidence type="ECO:0000313" key="2">
    <source>
        <dbReference type="EMBL" id="MBN3106520.1"/>
    </source>
</evidence>
<gene>
    <name evidence="3" type="ORF">F126LOC_017630</name>
    <name evidence="2" type="ORF">H4F48_10605</name>
</gene>
<feature type="region of interest" description="Disordered" evidence="1">
    <location>
        <begin position="40"/>
        <end position="77"/>
    </location>
</feature>
<feature type="compositionally biased region" description="Basic residues" evidence="1">
    <location>
        <begin position="40"/>
        <end position="50"/>
    </location>
</feature>
<dbReference type="Proteomes" id="UP000269351">
    <property type="component" value="Chromosome"/>
</dbReference>
<evidence type="ECO:0000313" key="4">
    <source>
        <dbReference type="Proteomes" id="UP000269351"/>
    </source>
</evidence>
<proteinExistence type="predicted"/>
<reference evidence="3 4" key="2">
    <citation type="submission" date="2020-11" db="EMBL/GenBank/DDBJ databases">
        <title>Complete genome sequence of Pectobacterium brasiliense strain F126.</title>
        <authorList>
            <person name="Miroshnikov K."/>
            <person name="Vo T.N.H."/>
            <person name="Khodykina M.V."/>
            <person name="Kabanova A.P."/>
            <person name="Shneider M."/>
            <person name="Korzhenkov A."/>
            <person name="Toschakov S.V."/>
            <person name="Miroshnikov K.A."/>
            <person name="Ignatov A.N."/>
            <person name="Mikhailova Y.V."/>
            <person name="Shelenkov A."/>
            <person name="Yanushevich Y.G."/>
            <person name="Evseev P.V."/>
        </authorList>
    </citation>
    <scope>NUCLEOTIDE SEQUENCE [LARGE SCALE GENOMIC DNA]</scope>
    <source>
        <strain evidence="3 4">F126</strain>
    </source>
</reference>
<reference evidence="2 5" key="1">
    <citation type="submission" date="2020-07" db="EMBL/GenBank/DDBJ databases">
        <title>A pangenomic view of the genus Pectobacterium provides insights into genome organization, phylogeny, and virulence.</title>
        <authorList>
            <person name="Jonkheer E."/>
            <person name="Brankovics B."/>
            <person name="Houwers I."/>
            <person name="Van Der Wolf J."/>
            <person name="Bonants P."/>
            <person name="Vreeburg R."/>
            <person name="Bollema R."/>
            <person name="De Haan J."/>
            <person name="Berke L."/>
            <person name="De Ridder D."/>
            <person name="Smit S."/>
            <person name="Van Der Lee T.A.J."/>
        </authorList>
    </citation>
    <scope>NUCLEOTIDE SEQUENCE [LARGE SCALE GENOMIC DNA]</scope>
    <source>
        <strain evidence="2 5">NAK:384</strain>
    </source>
</reference>
<protein>
    <submittedName>
        <fullName evidence="3">Terminase small subunit</fullName>
    </submittedName>
</protein>
<dbReference type="EMBL" id="JACGET010000011">
    <property type="protein sequence ID" value="MBN3106520.1"/>
    <property type="molecule type" value="Genomic_DNA"/>
</dbReference>
<name>A0A3S0Y0Q2_9GAMM</name>
<dbReference type="EMBL" id="CP065031">
    <property type="protein sequence ID" value="QPK23434.1"/>
    <property type="molecule type" value="Genomic_DNA"/>
</dbReference>
<dbReference type="GO" id="GO:0051276">
    <property type="term" value="P:chromosome organization"/>
    <property type="evidence" value="ECO:0007669"/>
    <property type="project" value="InterPro"/>
</dbReference>
<keyword evidence="5" id="KW-1185">Reference proteome</keyword>
<evidence type="ECO:0000313" key="5">
    <source>
        <dbReference type="Proteomes" id="UP000762586"/>
    </source>
</evidence>
<dbReference type="InterPro" id="IPR005335">
    <property type="entry name" value="Terminase_ssu"/>
</dbReference>
<sequence>MAKPDMESIKRDYCAGELSIQKVADKHGIAKSTLIDMAKKSKWVRQKKPTKIPDQIKQKSRPKKTVGRSDGRTNLQSSKSIPQIENQIDSNCPAIESADDDWTLNPDEYGLNDMQARFVNEYLKDLNRVAAYKRAGYKCEGQQAYAAASILYRNLKVSRAIRDALDARERRTQITQDDVLKMWWEIATADANQITELRRLCCRHCWGFGFQYQWQDAVEFEEASDRATQAKKPVPKDNGGYGFDAQLDPNPECPRCNGMGVSRSHFHDTRDLRGAARRLYAGVKEGKFGLEVITRNQDDALKMVAQHLGMLKNRTELTGADGGPINQVNYTPEDYAKAQAALENQLPDLD</sequence>
<dbReference type="InterPro" id="IPR038713">
    <property type="entry name" value="Terminase_Gp1_N_sf"/>
</dbReference>
<dbReference type="RefSeq" id="WP_119870662.1">
    <property type="nucleotide sequence ID" value="NZ_CP059955.1"/>
</dbReference>